<dbReference type="Proteomes" id="UP001501710">
    <property type="component" value="Unassembled WGS sequence"/>
</dbReference>
<reference evidence="2" key="1">
    <citation type="journal article" date="2019" name="Int. J. Syst. Evol. Microbiol.">
        <title>The Global Catalogue of Microorganisms (GCM) 10K type strain sequencing project: providing services to taxonomists for standard genome sequencing and annotation.</title>
        <authorList>
            <consortium name="The Broad Institute Genomics Platform"/>
            <consortium name="The Broad Institute Genome Sequencing Center for Infectious Disease"/>
            <person name="Wu L."/>
            <person name="Ma J."/>
        </authorList>
    </citation>
    <scope>NUCLEOTIDE SEQUENCE [LARGE SCALE GENOMIC DNA]</scope>
    <source>
        <strain evidence="2">JCM 17440</strain>
    </source>
</reference>
<comment type="caution">
    <text evidence="1">The sequence shown here is derived from an EMBL/GenBank/DDBJ whole genome shotgun (WGS) entry which is preliminary data.</text>
</comment>
<keyword evidence="2" id="KW-1185">Reference proteome</keyword>
<evidence type="ECO:0000313" key="1">
    <source>
        <dbReference type="EMBL" id="GAA4238579.1"/>
    </source>
</evidence>
<protein>
    <submittedName>
        <fullName evidence="1">Uncharacterized protein</fullName>
    </submittedName>
</protein>
<name>A0ABP8CFK8_9ACTN</name>
<dbReference type="RefSeq" id="WP_344902128.1">
    <property type="nucleotide sequence ID" value="NZ_BAABAS010000020.1"/>
</dbReference>
<dbReference type="EMBL" id="BAABAS010000020">
    <property type="protein sequence ID" value="GAA4238579.1"/>
    <property type="molecule type" value="Genomic_DNA"/>
</dbReference>
<gene>
    <name evidence="1" type="ORF">GCM10022254_55120</name>
</gene>
<proteinExistence type="predicted"/>
<evidence type="ECO:0000313" key="2">
    <source>
        <dbReference type="Proteomes" id="UP001501710"/>
    </source>
</evidence>
<organism evidence="1 2">
    <name type="scientific">Actinomadura meridiana</name>
    <dbReference type="NCBI Taxonomy" id="559626"/>
    <lineage>
        <taxon>Bacteria</taxon>
        <taxon>Bacillati</taxon>
        <taxon>Actinomycetota</taxon>
        <taxon>Actinomycetes</taxon>
        <taxon>Streptosporangiales</taxon>
        <taxon>Thermomonosporaceae</taxon>
        <taxon>Actinomadura</taxon>
    </lineage>
</organism>
<sequence length="231" mass="25279">MTDYKLSLVLDNYSYTHLKNHGFTLCGFKAAGVSDPHASDPLVWFTTNQYHTVSPIIVSGAFQIFISEPVKGDGPITSYSTYDIHLKERYIVTSETGDGKIEEGYDKTHVVIDNQTKKKFSTGLAGSVSVANEKIGSSLYCVSPLAGWSPANLRPVEKLLLCFTSENASKGKVVRKAPANSILVDLTAASAEDAPEINYSSKDDKWSWPAGTTWAEQIKKDQELRSHLISG</sequence>
<accession>A0ABP8CFK8</accession>